<dbReference type="Proteomes" id="UP000010367">
    <property type="component" value="Chromosome"/>
</dbReference>
<accession>K9TN69</accession>
<dbReference type="SUPFAM" id="SSF102405">
    <property type="entry name" value="MCP/YpsA-like"/>
    <property type="match status" value="1"/>
</dbReference>
<dbReference type="EMBL" id="CP003607">
    <property type="protein sequence ID" value="AFY83469.1"/>
    <property type="molecule type" value="Genomic_DNA"/>
</dbReference>
<evidence type="ECO:0000256" key="2">
    <source>
        <dbReference type="SAM" id="MobiDB-lite"/>
    </source>
</evidence>
<evidence type="ECO:0000256" key="1">
    <source>
        <dbReference type="ARBA" id="ARBA00006525"/>
    </source>
</evidence>
<dbReference type="KEGG" id="oac:Oscil6304_3922"/>
<feature type="region of interest" description="Disordered" evidence="2">
    <location>
        <begin position="339"/>
        <end position="369"/>
    </location>
</feature>
<protein>
    <submittedName>
        <fullName evidence="4">Putative Rossmann fold nucleotide-binding protein involved in DNA uptake</fullName>
    </submittedName>
</protein>
<feature type="domain" description="Smf/DprA SLOG" evidence="3">
    <location>
        <begin position="100"/>
        <end position="299"/>
    </location>
</feature>
<dbReference type="PANTHER" id="PTHR43022:SF1">
    <property type="entry name" value="PROTEIN SMF"/>
    <property type="match status" value="1"/>
</dbReference>
<feature type="compositionally biased region" description="Pro residues" evidence="2">
    <location>
        <begin position="353"/>
        <end position="366"/>
    </location>
</feature>
<dbReference type="HOGENOM" id="CLU_043668_0_0_3"/>
<evidence type="ECO:0000313" key="5">
    <source>
        <dbReference type="Proteomes" id="UP000010367"/>
    </source>
</evidence>
<dbReference type="RefSeq" id="WP_015150094.1">
    <property type="nucleotide sequence ID" value="NC_019693.1"/>
</dbReference>
<dbReference type="InterPro" id="IPR057666">
    <property type="entry name" value="DrpA_SLOG"/>
</dbReference>
<name>K9TN69_9CYAN</name>
<reference evidence="4 5" key="1">
    <citation type="submission" date="2012-06" db="EMBL/GenBank/DDBJ databases">
        <title>Finished chromosome of genome of Oscillatoria acuminata PCC 6304.</title>
        <authorList>
            <consortium name="US DOE Joint Genome Institute"/>
            <person name="Gugger M."/>
            <person name="Coursin T."/>
            <person name="Rippka R."/>
            <person name="Tandeau De Marsac N."/>
            <person name="Huntemann M."/>
            <person name="Wei C.-L."/>
            <person name="Han J."/>
            <person name="Detter J.C."/>
            <person name="Han C."/>
            <person name="Tapia R."/>
            <person name="Davenport K."/>
            <person name="Daligault H."/>
            <person name="Erkkila T."/>
            <person name="Gu W."/>
            <person name="Munk A.C.C."/>
            <person name="Teshima H."/>
            <person name="Xu Y."/>
            <person name="Chain P."/>
            <person name="Chen A."/>
            <person name="Krypides N."/>
            <person name="Mavromatis K."/>
            <person name="Markowitz V."/>
            <person name="Szeto E."/>
            <person name="Ivanova N."/>
            <person name="Mikhailova N."/>
            <person name="Ovchinnikova G."/>
            <person name="Pagani I."/>
            <person name="Pati A."/>
            <person name="Goodwin L."/>
            <person name="Peters L."/>
            <person name="Pitluck S."/>
            <person name="Woyke T."/>
            <person name="Kerfeld C."/>
        </authorList>
    </citation>
    <scope>NUCLEOTIDE SEQUENCE [LARGE SCALE GENOMIC DNA]</scope>
    <source>
        <strain evidence="4 5">PCC 6304</strain>
    </source>
</reference>
<sequence>MLTHILPPDTQAILLLCESFGQNRQTEPQPLTLSEYNQVAQWLRENQLKPSDLLEDAGKKQLEKMPTPGKLTGDRLLGLLERGAMLAFAVGKWTNQGIWILARSDRLYPKRLKQQLKHSSPAILYGVGNQNLLDAGGLAVVGSRDLDEEGKEYSQNVAETCAQQDIQIVSGGAKGVDSVAMLGAVLSGGTALGILAHSLTKTAVSSQYRTAIREGKLTLVTAYDPDAGFTVGNAMGRNKYIYAAADYALIVSSAMGEGGTWAGAIEALKRLPNVPVFVRNQGNIPPGNRELIQQGAKPFPLSPWQDSLLELLQNTASQAEPLPVQEERLALDFNPATVAENSVSDEEKTSPVNPTPEPPTEPPANPPAMTRPKDIYHAVLPLIVEQLEQPKDEKSLAEVLEVQVGQLRQWLKKAVEEGKVIKKTKPVQYVINTEATQLSLLEDC</sequence>
<dbReference type="OrthoDB" id="9785707at2"/>
<dbReference type="GO" id="GO:0009294">
    <property type="term" value="P:DNA-mediated transformation"/>
    <property type="evidence" value="ECO:0007669"/>
    <property type="project" value="InterPro"/>
</dbReference>
<dbReference type="Pfam" id="PF02481">
    <property type="entry name" value="DNA_processg_A"/>
    <property type="match status" value="1"/>
</dbReference>
<evidence type="ECO:0000313" key="4">
    <source>
        <dbReference type="EMBL" id="AFY83469.1"/>
    </source>
</evidence>
<dbReference type="PANTHER" id="PTHR43022">
    <property type="entry name" value="PROTEIN SMF"/>
    <property type="match status" value="1"/>
</dbReference>
<evidence type="ECO:0000259" key="3">
    <source>
        <dbReference type="Pfam" id="PF02481"/>
    </source>
</evidence>
<dbReference type="Gene3D" id="3.40.50.450">
    <property type="match status" value="1"/>
</dbReference>
<proteinExistence type="inferred from homology"/>
<dbReference type="STRING" id="56110.Oscil6304_3922"/>
<gene>
    <name evidence="4" type="ORF">Oscil6304_3922</name>
</gene>
<dbReference type="AlphaFoldDB" id="K9TN69"/>
<comment type="similarity">
    <text evidence="1">Belongs to the DprA/Smf family.</text>
</comment>
<dbReference type="eggNOG" id="COG0758">
    <property type="taxonomic scope" value="Bacteria"/>
</dbReference>
<dbReference type="InterPro" id="IPR003488">
    <property type="entry name" value="DprA"/>
</dbReference>
<organism evidence="4 5">
    <name type="scientific">Oscillatoria acuminata PCC 6304</name>
    <dbReference type="NCBI Taxonomy" id="56110"/>
    <lineage>
        <taxon>Bacteria</taxon>
        <taxon>Bacillati</taxon>
        <taxon>Cyanobacteriota</taxon>
        <taxon>Cyanophyceae</taxon>
        <taxon>Oscillatoriophycideae</taxon>
        <taxon>Oscillatoriales</taxon>
        <taxon>Oscillatoriaceae</taxon>
        <taxon>Oscillatoria</taxon>
    </lineage>
</organism>
<keyword evidence="5" id="KW-1185">Reference proteome</keyword>
<dbReference type="InParanoid" id="K9TN69"/>